<gene>
    <name evidence="1" type="ORF">NQ317_000264</name>
</gene>
<sequence>MSARQLPGCRFLTDSYERSQESLSLEISRCPFRRNNNIQDLPRDYRGALINTQNFVIETSLSLLLIKQ</sequence>
<proteinExistence type="predicted"/>
<reference evidence="1" key="1">
    <citation type="journal article" date="2023" name="Insect Mol. Biol.">
        <title>Genome sequencing provides insights into the evolution of gene families encoding plant cell wall-degrading enzymes in longhorned beetles.</title>
        <authorList>
            <person name="Shin N.R."/>
            <person name="Okamura Y."/>
            <person name="Kirsch R."/>
            <person name="Pauchet Y."/>
        </authorList>
    </citation>
    <scope>NUCLEOTIDE SEQUENCE</scope>
    <source>
        <strain evidence="1">MMC_N1</strain>
    </source>
</reference>
<protein>
    <submittedName>
        <fullName evidence="1">Uncharacterized protein</fullName>
    </submittedName>
</protein>
<keyword evidence="2" id="KW-1185">Reference proteome</keyword>
<accession>A0ABQ9IW51</accession>
<organism evidence="1 2">
    <name type="scientific">Molorchus minor</name>
    <dbReference type="NCBI Taxonomy" id="1323400"/>
    <lineage>
        <taxon>Eukaryota</taxon>
        <taxon>Metazoa</taxon>
        <taxon>Ecdysozoa</taxon>
        <taxon>Arthropoda</taxon>
        <taxon>Hexapoda</taxon>
        <taxon>Insecta</taxon>
        <taxon>Pterygota</taxon>
        <taxon>Neoptera</taxon>
        <taxon>Endopterygota</taxon>
        <taxon>Coleoptera</taxon>
        <taxon>Polyphaga</taxon>
        <taxon>Cucujiformia</taxon>
        <taxon>Chrysomeloidea</taxon>
        <taxon>Cerambycidae</taxon>
        <taxon>Lamiinae</taxon>
        <taxon>Monochamini</taxon>
        <taxon>Molorchus</taxon>
    </lineage>
</organism>
<name>A0ABQ9IW51_9CUCU</name>
<comment type="caution">
    <text evidence="1">The sequence shown here is derived from an EMBL/GenBank/DDBJ whole genome shotgun (WGS) entry which is preliminary data.</text>
</comment>
<dbReference type="EMBL" id="JAPWTJ010002393">
    <property type="protein sequence ID" value="KAJ8966297.1"/>
    <property type="molecule type" value="Genomic_DNA"/>
</dbReference>
<evidence type="ECO:0000313" key="1">
    <source>
        <dbReference type="EMBL" id="KAJ8966297.1"/>
    </source>
</evidence>
<dbReference type="Proteomes" id="UP001162164">
    <property type="component" value="Unassembled WGS sequence"/>
</dbReference>
<evidence type="ECO:0000313" key="2">
    <source>
        <dbReference type="Proteomes" id="UP001162164"/>
    </source>
</evidence>